<evidence type="ECO:0000313" key="3">
    <source>
        <dbReference type="EMBL" id="MFC5985617.1"/>
    </source>
</evidence>
<keyword evidence="1" id="KW-0732">Signal</keyword>
<evidence type="ECO:0000259" key="2">
    <source>
        <dbReference type="Pfam" id="PF12010"/>
    </source>
</evidence>
<keyword evidence="4" id="KW-1185">Reference proteome</keyword>
<dbReference type="PROSITE" id="PS51257">
    <property type="entry name" value="PROKAR_LIPOPROTEIN"/>
    <property type="match status" value="1"/>
</dbReference>
<dbReference type="InterPro" id="IPR022627">
    <property type="entry name" value="DUF3502"/>
</dbReference>
<dbReference type="PANTHER" id="PTHR43649">
    <property type="entry name" value="ARABINOSE-BINDING PROTEIN-RELATED"/>
    <property type="match status" value="1"/>
</dbReference>
<dbReference type="InterPro" id="IPR050490">
    <property type="entry name" value="Bact_solute-bd_prot1"/>
</dbReference>
<dbReference type="RefSeq" id="WP_379892632.1">
    <property type="nucleotide sequence ID" value="NZ_CBCSCT010000018.1"/>
</dbReference>
<evidence type="ECO:0000256" key="1">
    <source>
        <dbReference type="SAM" id="SignalP"/>
    </source>
</evidence>
<gene>
    <name evidence="3" type="ORF">ACFPXP_04085</name>
</gene>
<dbReference type="InterPro" id="IPR006059">
    <property type="entry name" value="SBP"/>
</dbReference>
<sequence>MRNRKSVLALVMVIAMIGSLLAACGSNNNKESGSNSSTKPEKVTFATLSFNRIPNDLSRITEAVNKITREKINVEVDLKIFGPADYAQRVNLALQSGEKLDLFTAWEQFPNFASKNQLYPLNDLIDKYGQEMKAILDKDFGEDLLTATTIDGKIYGIPANRGMSIPVNFVYNADMLAEIGFTADDIQSVEDLPAIFDALQEKYPEVVPFGPINVNPSDTALMQLLKGVNKIDYLTDSSGVGVVLGDSGEVVNLYETEAFKEGVAMMREWYENGYLQKDAVVATNPFSEMVSSGRGFSFMGGYGGMAAGEALSAQTGKNVDMKRIAPFYFDTNAVIAVTWMMSSTTDVPEASMKFLNLLFSDEELLNTLLYGIEGEDYIKVDEHHVKFPEGKDASTVEYTAHLSSGLLGSESLQYQLEGMDWSDIELKLRENKETERSPYFGFIFNQNEVKTEVSSVNNVVNQYLPGLVTGSLDPDKAIPQFVDALNDAGAKTIIKAKQEQLDAWLANQNK</sequence>
<dbReference type="Gene3D" id="3.40.190.10">
    <property type="entry name" value="Periplasmic binding protein-like II"/>
    <property type="match status" value="1"/>
</dbReference>
<evidence type="ECO:0000313" key="4">
    <source>
        <dbReference type="Proteomes" id="UP001596250"/>
    </source>
</evidence>
<proteinExistence type="predicted"/>
<feature type="domain" description="DUF3502" evidence="2">
    <location>
        <begin position="438"/>
        <end position="506"/>
    </location>
</feature>
<dbReference type="PANTHER" id="PTHR43649:SF17">
    <property type="entry name" value="ABC TRANSPORTER SOLUTE BINDING PROTEIN-SUGAR TRANSPORT"/>
    <property type="match status" value="1"/>
</dbReference>
<feature type="chain" id="PRO_5045967808" evidence="1">
    <location>
        <begin position="23"/>
        <end position="510"/>
    </location>
</feature>
<dbReference type="EMBL" id="JBHSQV010000028">
    <property type="protein sequence ID" value="MFC5985617.1"/>
    <property type="molecule type" value="Genomic_DNA"/>
</dbReference>
<organism evidence="3 4">
    <name type="scientific">Marinicrinis lubricantis</name>
    <dbReference type="NCBI Taxonomy" id="2086470"/>
    <lineage>
        <taxon>Bacteria</taxon>
        <taxon>Bacillati</taxon>
        <taxon>Bacillota</taxon>
        <taxon>Bacilli</taxon>
        <taxon>Bacillales</taxon>
        <taxon>Paenibacillaceae</taxon>
    </lineage>
</organism>
<accession>A0ABW1IKL0</accession>
<dbReference type="Proteomes" id="UP001596250">
    <property type="component" value="Unassembled WGS sequence"/>
</dbReference>
<feature type="signal peptide" evidence="1">
    <location>
        <begin position="1"/>
        <end position="22"/>
    </location>
</feature>
<dbReference type="Pfam" id="PF12010">
    <property type="entry name" value="DUF3502"/>
    <property type="match status" value="1"/>
</dbReference>
<dbReference type="SUPFAM" id="SSF53850">
    <property type="entry name" value="Periplasmic binding protein-like II"/>
    <property type="match status" value="1"/>
</dbReference>
<protein>
    <submittedName>
        <fullName evidence="3">ABC transporter substrate-binding protein</fullName>
    </submittedName>
</protein>
<comment type="caution">
    <text evidence="3">The sequence shown here is derived from an EMBL/GenBank/DDBJ whole genome shotgun (WGS) entry which is preliminary data.</text>
</comment>
<dbReference type="Pfam" id="PF13416">
    <property type="entry name" value="SBP_bac_8"/>
    <property type="match status" value="1"/>
</dbReference>
<reference evidence="4" key="1">
    <citation type="journal article" date="2019" name="Int. J. Syst. Evol. Microbiol.">
        <title>The Global Catalogue of Microorganisms (GCM) 10K type strain sequencing project: providing services to taxonomists for standard genome sequencing and annotation.</title>
        <authorList>
            <consortium name="The Broad Institute Genomics Platform"/>
            <consortium name="The Broad Institute Genome Sequencing Center for Infectious Disease"/>
            <person name="Wu L."/>
            <person name="Ma J."/>
        </authorList>
    </citation>
    <scope>NUCLEOTIDE SEQUENCE [LARGE SCALE GENOMIC DNA]</scope>
    <source>
        <strain evidence="4">CCM 8749</strain>
    </source>
</reference>
<name>A0ABW1IKL0_9BACL</name>